<dbReference type="FunFam" id="1.20.1260.10:FF:000001">
    <property type="entry name" value="Non-heme ferritin"/>
    <property type="match status" value="1"/>
</dbReference>
<evidence type="ECO:0000256" key="3">
    <source>
        <dbReference type="ARBA" id="ARBA00022723"/>
    </source>
</evidence>
<dbReference type="KEGG" id="ttz:FHG85_07280"/>
<feature type="binding site" evidence="7">
    <location>
        <position position="16"/>
    </location>
    <ligand>
        <name>Fe cation</name>
        <dbReference type="ChEBI" id="CHEBI:24875"/>
        <label>1</label>
    </ligand>
</feature>
<keyword evidence="2 8" id="KW-0409">Iron storage</keyword>
<feature type="binding site" evidence="7">
    <location>
        <position position="93"/>
    </location>
    <ligand>
        <name>Fe cation</name>
        <dbReference type="ChEBI" id="CHEBI:24875"/>
        <label>1</label>
    </ligand>
</feature>
<feature type="binding site" evidence="7">
    <location>
        <position position="49"/>
    </location>
    <ligand>
        <name>Fe cation</name>
        <dbReference type="ChEBI" id="CHEBI:24875"/>
        <label>1</label>
    </ligand>
</feature>
<dbReference type="CDD" id="cd01055">
    <property type="entry name" value="Nonheme_Ferritin"/>
    <property type="match status" value="1"/>
</dbReference>
<feature type="binding site" evidence="7">
    <location>
        <position position="52"/>
    </location>
    <ligand>
        <name>Fe cation</name>
        <dbReference type="ChEBI" id="CHEBI:24875"/>
        <label>1</label>
    </ligand>
</feature>
<evidence type="ECO:0000313" key="10">
    <source>
        <dbReference type="EMBL" id="QKG80070.1"/>
    </source>
</evidence>
<protein>
    <recommendedName>
        <fullName evidence="8">Ferritin</fullName>
        <ecNumber evidence="8">1.16.3.2</ecNumber>
    </recommendedName>
</protein>
<dbReference type="Pfam" id="PF00210">
    <property type="entry name" value="Ferritin"/>
    <property type="match status" value="1"/>
</dbReference>
<keyword evidence="4" id="KW-0560">Oxidoreductase</keyword>
<comment type="similarity">
    <text evidence="1 8">Belongs to the ferritin family. Prokaryotic subfamily.</text>
</comment>
<comment type="subcellular location">
    <subcellularLocation>
        <location evidence="8">Cytoplasm</location>
    </subcellularLocation>
</comment>
<keyword evidence="8" id="KW-0963">Cytoplasm</keyword>
<dbReference type="PANTHER" id="PTHR11431:SF127">
    <property type="entry name" value="BACTERIAL NON-HEME FERRITIN"/>
    <property type="match status" value="1"/>
</dbReference>
<evidence type="ECO:0000256" key="4">
    <source>
        <dbReference type="ARBA" id="ARBA00023002"/>
    </source>
</evidence>
<evidence type="ECO:0000256" key="6">
    <source>
        <dbReference type="ARBA" id="ARBA00054546"/>
    </source>
</evidence>
<feature type="domain" description="Ferritin-like diiron" evidence="9">
    <location>
        <begin position="1"/>
        <end position="144"/>
    </location>
</feature>
<evidence type="ECO:0000313" key="11">
    <source>
        <dbReference type="Proteomes" id="UP000500961"/>
    </source>
</evidence>
<comment type="catalytic activity">
    <reaction evidence="8">
        <text>4 Fe(2+) + O2 + 6 H2O = 4 iron(III) oxide-hydroxide + 12 H(+)</text>
        <dbReference type="Rhea" id="RHEA:11972"/>
        <dbReference type="ChEBI" id="CHEBI:15377"/>
        <dbReference type="ChEBI" id="CHEBI:15378"/>
        <dbReference type="ChEBI" id="CHEBI:15379"/>
        <dbReference type="ChEBI" id="CHEBI:29033"/>
        <dbReference type="ChEBI" id="CHEBI:78619"/>
        <dbReference type="EC" id="1.16.3.2"/>
    </reaction>
</comment>
<name>A0A7D3XKX0_9BACT</name>
<dbReference type="PANTHER" id="PTHR11431">
    <property type="entry name" value="FERRITIN"/>
    <property type="match status" value="1"/>
</dbReference>
<dbReference type="GO" id="GO:0004322">
    <property type="term" value="F:ferroxidase activity"/>
    <property type="evidence" value="ECO:0007669"/>
    <property type="project" value="TreeGrafter"/>
</dbReference>
<dbReference type="GO" id="GO:0005829">
    <property type="term" value="C:cytosol"/>
    <property type="evidence" value="ECO:0007669"/>
    <property type="project" value="TreeGrafter"/>
</dbReference>
<dbReference type="GO" id="GO:0008198">
    <property type="term" value="F:ferrous iron binding"/>
    <property type="evidence" value="ECO:0007669"/>
    <property type="project" value="TreeGrafter"/>
</dbReference>
<dbReference type="Proteomes" id="UP000500961">
    <property type="component" value="Chromosome"/>
</dbReference>
<evidence type="ECO:0000256" key="5">
    <source>
        <dbReference type="ARBA" id="ARBA00023004"/>
    </source>
</evidence>
<evidence type="ECO:0000256" key="8">
    <source>
        <dbReference type="RuleBase" id="RU361145"/>
    </source>
</evidence>
<dbReference type="InterPro" id="IPR012347">
    <property type="entry name" value="Ferritin-like"/>
</dbReference>
<keyword evidence="5 7" id="KW-0408">Iron</keyword>
<organism evidence="10 11">
    <name type="scientific">Tenuifilum thalassicum</name>
    <dbReference type="NCBI Taxonomy" id="2590900"/>
    <lineage>
        <taxon>Bacteria</taxon>
        <taxon>Pseudomonadati</taxon>
        <taxon>Bacteroidota</taxon>
        <taxon>Bacteroidia</taxon>
        <taxon>Bacteroidales</taxon>
        <taxon>Tenuifilaceae</taxon>
        <taxon>Tenuifilum</taxon>
    </lineage>
</organism>
<dbReference type="GO" id="GO:0042802">
    <property type="term" value="F:identical protein binding"/>
    <property type="evidence" value="ECO:0007669"/>
    <property type="project" value="UniProtKB-ARBA"/>
</dbReference>
<accession>A0A7D3XKX0</accession>
<dbReference type="InterPro" id="IPR009040">
    <property type="entry name" value="Ferritin-like_diiron"/>
</dbReference>
<evidence type="ECO:0000256" key="2">
    <source>
        <dbReference type="ARBA" id="ARBA00022434"/>
    </source>
</evidence>
<dbReference type="SUPFAM" id="SSF47240">
    <property type="entry name" value="Ferritin-like"/>
    <property type="match status" value="1"/>
</dbReference>
<keyword evidence="3 7" id="KW-0479">Metal-binding</keyword>
<dbReference type="InterPro" id="IPR009078">
    <property type="entry name" value="Ferritin-like_SF"/>
</dbReference>
<proteinExistence type="inferred from homology"/>
<comment type="function">
    <text evidence="6">May alleviate iron toxicity in the presence of oxygen.</text>
</comment>
<evidence type="ECO:0000256" key="7">
    <source>
        <dbReference type="PIRSR" id="PIRSR601519-1"/>
    </source>
</evidence>
<keyword evidence="11" id="KW-1185">Reference proteome</keyword>
<dbReference type="EMBL" id="CP041345">
    <property type="protein sequence ID" value="QKG80070.1"/>
    <property type="molecule type" value="Genomic_DNA"/>
</dbReference>
<dbReference type="InterPro" id="IPR041719">
    <property type="entry name" value="Ferritin_prok"/>
</dbReference>
<dbReference type="EC" id="1.16.3.2" evidence="8"/>
<sequence>MNEKLQQVINEQINAEIWSAYLYLSMSAHFADAGLNGFANWFKVQWQEELSHAMKFFDYLIERGCKPELKPIKEVPTKWDSPLHAMEETLKHEKEVTRLINNLMDIAIEVKDHAAKSMLQWFVDEQVEEEANAQEIIDNLKLINGNGNGLFMMDRELKQRVFVDATKAE</sequence>
<evidence type="ECO:0000259" key="9">
    <source>
        <dbReference type="PROSITE" id="PS50905"/>
    </source>
</evidence>
<dbReference type="GO" id="GO:0006879">
    <property type="term" value="P:intracellular iron ion homeostasis"/>
    <property type="evidence" value="ECO:0007669"/>
    <property type="project" value="UniProtKB-KW"/>
</dbReference>
<gene>
    <name evidence="10" type="ORF">FHG85_07280</name>
</gene>
<dbReference type="InterPro" id="IPR001519">
    <property type="entry name" value="Ferritin"/>
</dbReference>
<dbReference type="GO" id="GO:0006826">
    <property type="term" value="P:iron ion transport"/>
    <property type="evidence" value="ECO:0007669"/>
    <property type="project" value="InterPro"/>
</dbReference>
<dbReference type="InterPro" id="IPR008331">
    <property type="entry name" value="Ferritin_DPS_dom"/>
</dbReference>
<dbReference type="PROSITE" id="PS50905">
    <property type="entry name" value="FERRITIN_LIKE"/>
    <property type="match status" value="1"/>
</dbReference>
<dbReference type="RefSeq" id="WP_173074454.1">
    <property type="nucleotide sequence ID" value="NZ_CP041345.1"/>
</dbReference>
<reference evidence="10 11" key="1">
    <citation type="submission" date="2019-07" db="EMBL/GenBank/DDBJ databases">
        <title>Thalassofilum flectens gen. nov., sp. nov., a novel moderate thermophilic anaerobe from a shallow sea hot spring in Kunashir Island (Russia), representing a new family in the order Bacteroidales, and proposal of Thalassofilacea fam. nov.</title>
        <authorList>
            <person name="Kochetkova T.V."/>
            <person name="Podosokorskaya O.A."/>
            <person name="Novikov A."/>
            <person name="Elcheninov A.G."/>
            <person name="Toshchakov S.V."/>
            <person name="Kublanov I.V."/>
        </authorList>
    </citation>
    <scope>NUCLEOTIDE SEQUENCE [LARGE SCALE GENOMIC DNA]</scope>
    <source>
        <strain evidence="10 11">38-H</strain>
    </source>
</reference>
<dbReference type="AlphaFoldDB" id="A0A7D3XKX0"/>
<feature type="binding site" evidence="7">
    <location>
        <position position="126"/>
    </location>
    <ligand>
        <name>Fe cation</name>
        <dbReference type="ChEBI" id="CHEBI:24875"/>
        <label>1</label>
    </ligand>
</feature>
<dbReference type="Gene3D" id="1.20.1260.10">
    <property type="match status" value="1"/>
</dbReference>
<dbReference type="GO" id="GO:0008199">
    <property type="term" value="F:ferric iron binding"/>
    <property type="evidence" value="ECO:0007669"/>
    <property type="project" value="InterPro"/>
</dbReference>
<comment type="function">
    <text evidence="8">Iron-storage protein.</text>
</comment>
<evidence type="ECO:0000256" key="1">
    <source>
        <dbReference type="ARBA" id="ARBA00006950"/>
    </source>
</evidence>